<dbReference type="AlphaFoldDB" id="A0A2X0P5R7"/>
<reference evidence="5 6" key="1">
    <citation type="submission" date="2016-11" db="EMBL/GenBank/DDBJ databases">
        <authorList>
            <person name="Jaros S."/>
            <person name="Januszkiewicz K."/>
            <person name="Wedrychowicz H."/>
        </authorList>
    </citation>
    <scope>NUCLEOTIDE SEQUENCE [LARGE SCALE GENOMIC DNA]</scope>
</reference>
<dbReference type="Pfam" id="PF08302">
    <property type="entry name" value="tRNA_lig_CPD"/>
    <property type="match status" value="1"/>
</dbReference>
<dbReference type="STRING" id="796604.A0A2X0P5R7"/>
<feature type="domain" description="T4 RNA ligase 1-like N-terminal" evidence="4">
    <location>
        <begin position="184"/>
        <end position="456"/>
    </location>
</feature>
<evidence type="ECO:0000313" key="6">
    <source>
        <dbReference type="Proteomes" id="UP000249464"/>
    </source>
</evidence>
<sequence>MTPAAAAGSTCSSSSKSNPLPHPTMTSSSTGSNAGTSANITATSLVQALLSFGAQDEVDQTRTQPAAQQLGSQPDHDQEHDHDPDQDHDELSVVGSSSTSSAKGKQKQPPNDLSTSLQQMKLASTSTSTSASPSTATPLSIRNLLHSSLHTVYTSDPSTTHHITSWKMAEYAYKSDPCPFPTRARGLFTEKVDPSGTSRAGEQYRIVARGYDKFFNIGEVSWTEWTNIPKQSTAPYELTLKSNGCIIFIASLSPRHILVTSKHSIGPLPAFNSTNAEGREEEEERISHSQRGEYWLKRHLEKVGKTQEMLAQELWSHNFTAVAELCDDSFEEHVLAYPTHLTGLHLHGLNLNEPILQTLPSSYVTLFAQKWGFIPTPYTLFPSVVAVQTYCQTVQSLGGIEQPNGKIVPVEGFVIRGVQRGSVSRMVEFMDEDGVKRLEKANEAFFWKVKYDEPYLMYREWRESTRKLLMMYEKELEARSTVVGAGAGAGAGRKGRENPIVLDNVNLNKVKNEQTKLYLWWIKREIEKDYTKFESWKKGRGIIKTREEFLKWRNGDEAKVVVKSLAKGKNRMRLLGKDQEEVDEEEAKREYDRWLIAPVAVQGCASRWTGKTALGLALSDLFGFAHIQSDDFHMKKSGPHFLKAVKAALQTDQVVYADKNNHQIKLRSDLSSLALSLSPSHKVQTIALLYSIDSPSLPRDKLHVLCSSRIVDRGDRHQTLRAGLLHEAAIWQFLGQWEAFDPVLNPGDGAFDVVVQMKAEWGREEAIREVVKVLKRIGVPGCKELAGEGEVDEGKLKKAVERGMTWEPKIKKVVDEVKVKKEKIAERKTKEANLAPRYFGVAVKVELEGLVEKAFEGREEVEVWTELKRVKRVELNPHITLVHEKEVQLVEGGNPEMTAEKKKHWERFANHLKGREEDDEALKVKVVLGPKIVWDSRVLSIQVSLIVPSSTEARDGAELNLDGCLGKDEVAHLTVGTTRSDVRPVEGKWILDGLIKGEKQTKEGGDIDFIEIEPVECEGRLAGLR</sequence>
<evidence type="ECO:0000259" key="3">
    <source>
        <dbReference type="Pfam" id="PF08303"/>
    </source>
</evidence>
<accession>A0A2X0P5R7</accession>
<evidence type="ECO:0000256" key="1">
    <source>
        <dbReference type="SAM" id="MobiDB-lite"/>
    </source>
</evidence>
<gene>
    <name evidence="5" type="primary">BQ5605_C005g03313</name>
    <name evidence="5" type="ORF">BQ5605_C005G03313</name>
</gene>
<feature type="domain" description="tRNA ligase kinase" evidence="3">
    <location>
        <begin position="595"/>
        <end position="758"/>
    </location>
</feature>
<dbReference type="InterPro" id="IPR019039">
    <property type="entry name" value="T4-Rnl1-like_N"/>
</dbReference>
<organism evidence="5 6">
    <name type="scientific">Microbotryum silenes-dioicae</name>
    <dbReference type="NCBI Taxonomy" id="796604"/>
    <lineage>
        <taxon>Eukaryota</taxon>
        <taxon>Fungi</taxon>
        <taxon>Dikarya</taxon>
        <taxon>Basidiomycota</taxon>
        <taxon>Pucciniomycotina</taxon>
        <taxon>Microbotryomycetes</taxon>
        <taxon>Microbotryales</taxon>
        <taxon>Microbotryaceae</taxon>
        <taxon>Microbotryum</taxon>
    </lineage>
</organism>
<dbReference type="Pfam" id="PF08303">
    <property type="entry name" value="tRNA_lig_kinase"/>
    <property type="match status" value="1"/>
</dbReference>
<protein>
    <submittedName>
        <fullName evidence="5">BQ5605_C005g03313 protein</fullName>
    </submittedName>
</protein>
<feature type="region of interest" description="Disordered" evidence="1">
    <location>
        <begin position="1"/>
        <end position="37"/>
    </location>
</feature>
<feature type="compositionally biased region" description="Low complexity" evidence="1">
    <location>
        <begin position="1"/>
        <end position="17"/>
    </location>
</feature>
<dbReference type="GO" id="GO:0005634">
    <property type="term" value="C:nucleus"/>
    <property type="evidence" value="ECO:0007669"/>
    <property type="project" value="TreeGrafter"/>
</dbReference>
<evidence type="ECO:0000313" key="5">
    <source>
        <dbReference type="EMBL" id="SGY73692.1"/>
    </source>
</evidence>
<dbReference type="InterPro" id="IPR015966">
    <property type="entry name" value="tRNA_lig_kin_fungi"/>
</dbReference>
<proteinExistence type="predicted"/>
<name>A0A2X0P5R7_9BASI</name>
<dbReference type="PANTHER" id="PTHR32004">
    <property type="entry name" value="TRNA LIGASE"/>
    <property type="match status" value="1"/>
</dbReference>
<dbReference type="InterPro" id="IPR027417">
    <property type="entry name" value="P-loop_NTPase"/>
</dbReference>
<feature type="region of interest" description="Disordered" evidence="1">
    <location>
        <begin position="56"/>
        <end position="114"/>
    </location>
</feature>
<dbReference type="PANTHER" id="PTHR32004:SF1">
    <property type="entry name" value="TRNA LIGASE"/>
    <property type="match status" value="1"/>
</dbReference>
<feature type="compositionally biased region" description="Polar residues" evidence="1">
    <location>
        <begin position="61"/>
        <end position="72"/>
    </location>
</feature>
<evidence type="ECO:0000259" key="4">
    <source>
        <dbReference type="Pfam" id="PF09511"/>
    </source>
</evidence>
<dbReference type="GO" id="GO:0003972">
    <property type="term" value="F:RNA ligase (ATP) activity"/>
    <property type="evidence" value="ECO:0007669"/>
    <property type="project" value="InterPro"/>
</dbReference>
<dbReference type="InterPro" id="IPR015965">
    <property type="entry name" value="tRNA_lig_PDEase"/>
</dbReference>
<dbReference type="Proteomes" id="UP000249464">
    <property type="component" value="Unassembled WGS sequence"/>
</dbReference>
<dbReference type="GO" id="GO:0005524">
    <property type="term" value="F:ATP binding"/>
    <property type="evidence" value="ECO:0007669"/>
    <property type="project" value="InterPro"/>
</dbReference>
<keyword evidence="6" id="KW-1185">Reference proteome</keyword>
<dbReference type="Pfam" id="PF09511">
    <property type="entry name" value="RNA_lig_T4_1"/>
    <property type="match status" value="1"/>
</dbReference>
<dbReference type="EMBL" id="FQNC01000047">
    <property type="protein sequence ID" value="SGY73692.1"/>
    <property type="molecule type" value="Genomic_DNA"/>
</dbReference>
<feature type="compositionally biased region" description="Basic and acidic residues" evidence="1">
    <location>
        <begin position="74"/>
        <end position="91"/>
    </location>
</feature>
<evidence type="ECO:0000259" key="2">
    <source>
        <dbReference type="Pfam" id="PF08302"/>
    </source>
</evidence>
<feature type="compositionally biased region" description="Low complexity" evidence="1">
    <location>
        <begin position="26"/>
        <end position="37"/>
    </location>
</feature>
<dbReference type="Gene3D" id="3.40.50.300">
    <property type="entry name" value="P-loop containing nucleotide triphosphate hydrolases"/>
    <property type="match status" value="1"/>
</dbReference>
<dbReference type="GO" id="GO:0006388">
    <property type="term" value="P:tRNA splicing, via endonucleolytic cleavage and ligation"/>
    <property type="evidence" value="ECO:0007669"/>
    <property type="project" value="InterPro"/>
</dbReference>
<feature type="compositionally biased region" description="Low complexity" evidence="1">
    <location>
        <begin position="92"/>
        <end position="101"/>
    </location>
</feature>
<feature type="domain" description="tRNA ligase phosphodiesterase" evidence="2">
    <location>
        <begin position="794"/>
        <end position="1013"/>
    </location>
</feature>